<dbReference type="RefSeq" id="WP_316026798.1">
    <property type="nucleotide sequence ID" value="NZ_JAWDIO010000002.1"/>
</dbReference>
<dbReference type="Proteomes" id="UP001247805">
    <property type="component" value="Unassembled WGS sequence"/>
</dbReference>
<keyword evidence="7" id="KW-1185">Reference proteome</keyword>
<feature type="domain" description="DTW" evidence="5">
    <location>
        <begin position="1"/>
        <end position="117"/>
    </location>
</feature>
<evidence type="ECO:0000256" key="3">
    <source>
        <dbReference type="ARBA" id="ARBA00022691"/>
    </source>
</evidence>
<evidence type="ECO:0000256" key="4">
    <source>
        <dbReference type="ARBA" id="ARBA00022694"/>
    </source>
</evidence>
<evidence type="ECO:0000259" key="5">
    <source>
        <dbReference type="SMART" id="SM01144"/>
    </source>
</evidence>
<protein>
    <recommendedName>
        <fullName evidence="1">tRNA-uridine aminocarboxypropyltransferase</fullName>
        <ecNumber evidence="1">2.5.1.25</ecNumber>
    </recommendedName>
</protein>
<gene>
    <name evidence="6" type="ORF">RS130_16270</name>
</gene>
<keyword evidence="4" id="KW-0819">tRNA processing</keyword>
<organism evidence="6 7">
    <name type="scientific">Paraglaciecola aquimarina</name>
    <dbReference type="NCBI Taxonomy" id="1235557"/>
    <lineage>
        <taxon>Bacteria</taxon>
        <taxon>Pseudomonadati</taxon>
        <taxon>Pseudomonadota</taxon>
        <taxon>Gammaproteobacteria</taxon>
        <taxon>Alteromonadales</taxon>
        <taxon>Alteromonadaceae</taxon>
        <taxon>Paraglaciecola</taxon>
    </lineage>
</organism>
<dbReference type="SMART" id="SM01144">
    <property type="entry name" value="DTW"/>
    <property type="match status" value="1"/>
</dbReference>
<evidence type="ECO:0000313" key="6">
    <source>
        <dbReference type="EMBL" id="MDU0355251.1"/>
    </source>
</evidence>
<dbReference type="Pfam" id="PF03942">
    <property type="entry name" value="DTW"/>
    <property type="match status" value="1"/>
</dbReference>
<comment type="caution">
    <text evidence="6">The sequence shown here is derived from an EMBL/GenBank/DDBJ whole genome shotgun (WGS) entry which is preliminary data.</text>
</comment>
<dbReference type="InterPro" id="IPR005636">
    <property type="entry name" value="DTW"/>
</dbReference>
<keyword evidence="3" id="KW-0949">S-adenosyl-L-methionine</keyword>
<evidence type="ECO:0000313" key="7">
    <source>
        <dbReference type="Proteomes" id="UP001247805"/>
    </source>
</evidence>
<name>A0ABU3SZ36_9ALTE</name>
<dbReference type="EC" id="2.5.1.25" evidence="1"/>
<reference evidence="6 7" key="1">
    <citation type="submission" date="2023-10" db="EMBL/GenBank/DDBJ databases">
        <title>Glaciecola aquimarina strain GGW-M5 nov., isolated from a coastal seawater.</title>
        <authorList>
            <person name="Bayburt H."/>
            <person name="Kim J.M."/>
            <person name="Choi B.J."/>
            <person name="Jeon C.O."/>
        </authorList>
    </citation>
    <scope>NUCLEOTIDE SEQUENCE [LARGE SCALE GENOMIC DNA]</scope>
    <source>
        <strain evidence="6 7">KCTC 32108</strain>
    </source>
</reference>
<dbReference type="EMBL" id="JAWDIO010000002">
    <property type="protein sequence ID" value="MDU0355251.1"/>
    <property type="molecule type" value="Genomic_DNA"/>
</dbReference>
<evidence type="ECO:0000256" key="2">
    <source>
        <dbReference type="ARBA" id="ARBA00022679"/>
    </source>
</evidence>
<accession>A0ABU3SZ36</accession>
<keyword evidence="2" id="KW-0808">Transferase</keyword>
<sequence>MIPKSECICSQRPIIQSDCAFCLLMYKDEYYKPSNTGRVIADVIPDNHAFVWHRVTPDPELLALLKHPDYAPIVVFPHEYALAEQCIDSPLQIPAVQQGKSPCLSCLMVRGEKLRKCSKVLV</sequence>
<evidence type="ECO:0000256" key="1">
    <source>
        <dbReference type="ARBA" id="ARBA00012386"/>
    </source>
</evidence>
<proteinExistence type="predicted"/>